<comment type="caution">
    <text evidence="2">The sequence shown here is derived from an EMBL/GenBank/DDBJ whole genome shotgun (WGS) entry which is preliminary data.</text>
</comment>
<protein>
    <submittedName>
        <fullName evidence="2">Uncharacterized protein</fullName>
    </submittedName>
</protein>
<reference evidence="2" key="1">
    <citation type="journal article" date="2020" name="Phytopathology">
        <title>Genome sequence of the chestnut blight fungus Cryphonectria parasitica EP155: A fundamental resource for an archetypical invasive plant pathogen.</title>
        <authorList>
            <person name="Crouch J.A."/>
            <person name="Dawe A."/>
            <person name="Aerts A."/>
            <person name="Barry K."/>
            <person name="Churchill A.C.L."/>
            <person name="Grimwood J."/>
            <person name="Hillman B."/>
            <person name="Milgroom M.G."/>
            <person name="Pangilinan J."/>
            <person name="Smith M."/>
            <person name="Salamov A."/>
            <person name="Schmutz J."/>
            <person name="Yadav J."/>
            <person name="Grigoriev I.V."/>
            <person name="Nuss D."/>
        </authorList>
    </citation>
    <scope>NUCLEOTIDE SEQUENCE</scope>
    <source>
        <strain evidence="2">EP155</strain>
    </source>
</reference>
<sequence length="127" mass="14464">MHNWPRGYMGGWQLVPTSPDETPAREYVQIEVEKESPLSRNRSSTDLQQLGWGLGTAQAESTRSKRHNEQEEEDGEEEKDEDEDEERGMSLQGQRNVGGMTAMASAMGLVDRCYRDKVKHPSKFYDA</sequence>
<evidence type="ECO:0000256" key="1">
    <source>
        <dbReference type="SAM" id="MobiDB-lite"/>
    </source>
</evidence>
<dbReference type="GeneID" id="63837321"/>
<accession>A0A9P4Y9D2</accession>
<feature type="compositionally biased region" description="Acidic residues" evidence="1">
    <location>
        <begin position="70"/>
        <end position="86"/>
    </location>
</feature>
<keyword evidence="3" id="KW-1185">Reference proteome</keyword>
<evidence type="ECO:0000313" key="3">
    <source>
        <dbReference type="Proteomes" id="UP000803844"/>
    </source>
</evidence>
<dbReference type="AlphaFoldDB" id="A0A9P4Y9D2"/>
<dbReference type="RefSeq" id="XP_040779872.1">
    <property type="nucleotide sequence ID" value="XM_040920192.1"/>
</dbReference>
<dbReference type="Proteomes" id="UP000803844">
    <property type="component" value="Unassembled WGS sequence"/>
</dbReference>
<name>A0A9P4Y9D2_CRYP1</name>
<gene>
    <name evidence="2" type="ORF">M406DRAFT_327323</name>
</gene>
<organism evidence="2 3">
    <name type="scientific">Cryphonectria parasitica (strain ATCC 38755 / EP155)</name>
    <dbReference type="NCBI Taxonomy" id="660469"/>
    <lineage>
        <taxon>Eukaryota</taxon>
        <taxon>Fungi</taxon>
        <taxon>Dikarya</taxon>
        <taxon>Ascomycota</taxon>
        <taxon>Pezizomycotina</taxon>
        <taxon>Sordariomycetes</taxon>
        <taxon>Sordariomycetidae</taxon>
        <taxon>Diaporthales</taxon>
        <taxon>Cryphonectriaceae</taxon>
        <taxon>Cryphonectria-Endothia species complex</taxon>
        <taxon>Cryphonectria</taxon>
    </lineage>
</organism>
<evidence type="ECO:0000313" key="2">
    <source>
        <dbReference type="EMBL" id="KAF3768911.1"/>
    </source>
</evidence>
<feature type="compositionally biased region" description="Polar residues" evidence="1">
    <location>
        <begin position="38"/>
        <end position="48"/>
    </location>
</feature>
<feature type="region of interest" description="Disordered" evidence="1">
    <location>
        <begin position="1"/>
        <end position="97"/>
    </location>
</feature>
<proteinExistence type="predicted"/>
<dbReference type="EMBL" id="MU032345">
    <property type="protein sequence ID" value="KAF3768911.1"/>
    <property type="molecule type" value="Genomic_DNA"/>
</dbReference>